<dbReference type="AlphaFoldDB" id="A0A068V5Y6"/>
<evidence type="ECO:0000256" key="6">
    <source>
        <dbReference type="ARBA" id="ARBA00047928"/>
    </source>
</evidence>
<accession>A0A068V5Y6</accession>
<dbReference type="InterPro" id="IPR012334">
    <property type="entry name" value="Pectin_lyas_fold"/>
</dbReference>
<reference evidence="10" key="1">
    <citation type="journal article" date="2014" name="Science">
        <title>The coffee genome provides insight into the convergent evolution of caffeine biosynthesis.</title>
        <authorList>
            <person name="Denoeud F."/>
            <person name="Carretero-Paulet L."/>
            <person name="Dereeper A."/>
            <person name="Droc G."/>
            <person name="Guyot R."/>
            <person name="Pietrella M."/>
            <person name="Zheng C."/>
            <person name="Alberti A."/>
            <person name="Anthony F."/>
            <person name="Aprea G."/>
            <person name="Aury J.M."/>
            <person name="Bento P."/>
            <person name="Bernard M."/>
            <person name="Bocs S."/>
            <person name="Campa C."/>
            <person name="Cenci A."/>
            <person name="Combes M.C."/>
            <person name="Crouzillat D."/>
            <person name="Da Silva C."/>
            <person name="Daddiego L."/>
            <person name="De Bellis F."/>
            <person name="Dussert S."/>
            <person name="Garsmeur O."/>
            <person name="Gayraud T."/>
            <person name="Guignon V."/>
            <person name="Jahn K."/>
            <person name="Jamilloux V."/>
            <person name="Joet T."/>
            <person name="Labadie K."/>
            <person name="Lan T."/>
            <person name="Leclercq J."/>
            <person name="Lepelley M."/>
            <person name="Leroy T."/>
            <person name="Li L.T."/>
            <person name="Librado P."/>
            <person name="Lopez L."/>
            <person name="Munoz A."/>
            <person name="Noel B."/>
            <person name="Pallavicini A."/>
            <person name="Perrotta G."/>
            <person name="Poncet V."/>
            <person name="Pot D."/>
            <person name="Priyono X."/>
            <person name="Rigoreau M."/>
            <person name="Rouard M."/>
            <person name="Rozas J."/>
            <person name="Tranchant-Dubreuil C."/>
            <person name="VanBuren R."/>
            <person name="Zhang Q."/>
            <person name="Andrade A.C."/>
            <person name="Argout X."/>
            <person name="Bertrand B."/>
            <person name="de Kochko A."/>
            <person name="Graziosi G."/>
            <person name="Henry R.J."/>
            <person name="Jayarama X."/>
            <person name="Ming R."/>
            <person name="Nagai C."/>
            <person name="Rounsley S."/>
            <person name="Sankoff D."/>
            <person name="Giuliano G."/>
            <person name="Albert V.A."/>
            <person name="Wincker P."/>
            <person name="Lashermes P."/>
        </authorList>
    </citation>
    <scope>NUCLEOTIDE SEQUENCE [LARGE SCALE GENOMIC DNA]</scope>
    <source>
        <strain evidence="10">cv. DH200-94</strain>
    </source>
</reference>
<dbReference type="InterPro" id="IPR000070">
    <property type="entry name" value="Pectinesterase_cat"/>
</dbReference>
<dbReference type="Proteomes" id="UP000295252">
    <property type="component" value="Chromosome III"/>
</dbReference>
<protein>
    <recommendedName>
        <fullName evidence="3">pectinesterase</fullName>
        <ecNumber evidence="3">3.1.1.11</ecNumber>
    </recommendedName>
</protein>
<evidence type="ECO:0000256" key="3">
    <source>
        <dbReference type="ARBA" id="ARBA00013229"/>
    </source>
</evidence>
<dbReference type="GO" id="GO:0045490">
    <property type="term" value="P:pectin catabolic process"/>
    <property type="evidence" value="ECO:0007669"/>
    <property type="project" value="UniProtKB-UniPathway"/>
</dbReference>
<comment type="pathway">
    <text evidence="1">Glycan metabolism; pectin degradation; 2-dehydro-3-deoxy-D-gluconate from pectin: step 1/5.</text>
</comment>
<evidence type="ECO:0000259" key="8">
    <source>
        <dbReference type="Pfam" id="PF01095"/>
    </source>
</evidence>
<sequence>MKNNEMLFMMILHGSLTQAMVLRIFEDKAAFYGCGFEGARDTLYDDSGRHFFKECFIQGSIDFMFGNGRSLYKDCMINSVAKKFQARNSTSENSGFSFMNCSVKGSGKVWL</sequence>
<dbReference type="Gramene" id="CDP15273">
    <property type="protein sequence ID" value="CDP15273"/>
    <property type="gene ID" value="GSCOC_T00042941001"/>
</dbReference>
<dbReference type="PANTHER" id="PTHR31321">
    <property type="entry name" value="ACYL-COA THIOESTER HYDROLASE YBHC-RELATED"/>
    <property type="match status" value="1"/>
</dbReference>
<dbReference type="Gene3D" id="2.160.20.10">
    <property type="entry name" value="Single-stranded right-handed beta-helix, Pectin lyase-like"/>
    <property type="match status" value="1"/>
</dbReference>
<dbReference type="InterPro" id="IPR011050">
    <property type="entry name" value="Pectin_lyase_fold/virulence"/>
</dbReference>
<keyword evidence="7" id="KW-0732">Signal</keyword>
<evidence type="ECO:0000313" key="10">
    <source>
        <dbReference type="Proteomes" id="UP000295252"/>
    </source>
</evidence>
<keyword evidence="4" id="KW-0378">Hydrolase</keyword>
<evidence type="ECO:0000313" key="9">
    <source>
        <dbReference type="EMBL" id="CDP15273.1"/>
    </source>
</evidence>
<dbReference type="EC" id="3.1.1.11" evidence="3"/>
<dbReference type="GO" id="GO:0030599">
    <property type="term" value="F:pectinesterase activity"/>
    <property type="evidence" value="ECO:0007669"/>
    <property type="project" value="UniProtKB-EC"/>
</dbReference>
<organism evidence="9 10">
    <name type="scientific">Coffea canephora</name>
    <name type="common">Robusta coffee</name>
    <dbReference type="NCBI Taxonomy" id="49390"/>
    <lineage>
        <taxon>Eukaryota</taxon>
        <taxon>Viridiplantae</taxon>
        <taxon>Streptophyta</taxon>
        <taxon>Embryophyta</taxon>
        <taxon>Tracheophyta</taxon>
        <taxon>Spermatophyta</taxon>
        <taxon>Magnoliopsida</taxon>
        <taxon>eudicotyledons</taxon>
        <taxon>Gunneridae</taxon>
        <taxon>Pentapetalae</taxon>
        <taxon>asterids</taxon>
        <taxon>lamiids</taxon>
        <taxon>Gentianales</taxon>
        <taxon>Rubiaceae</taxon>
        <taxon>Ixoroideae</taxon>
        <taxon>Gardenieae complex</taxon>
        <taxon>Bertiereae - Coffeeae clade</taxon>
        <taxon>Coffeeae</taxon>
        <taxon>Coffea</taxon>
    </lineage>
</organism>
<evidence type="ECO:0000256" key="4">
    <source>
        <dbReference type="ARBA" id="ARBA00022801"/>
    </source>
</evidence>
<dbReference type="Pfam" id="PF01095">
    <property type="entry name" value="Pectinesterase"/>
    <property type="match status" value="1"/>
</dbReference>
<gene>
    <name evidence="9" type="ORF">GSCOC_T00042941001</name>
</gene>
<dbReference type="GO" id="GO:0042545">
    <property type="term" value="P:cell wall modification"/>
    <property type="evidence" value="ECO:0007669"/>
    <property type="project" value="InterPro"/>
</dbReference>
<dbReference type="STRING" id="49390.A0A068V5Y6"/>
<proteinExistence type="inferred from homology"/>
<keyword evidence="10" id="KW-1185">Reference proteome</keyword>
<evidence type="ECO:0000256" key="5">
    <source>
        <dbReference type="ARBA" id="ARBA00023085"/>
    </source>
</evidence>
<dbReference type="OMA" id="CMINSVA"/>
<feature type="signal peptide" evidence="7">
    <location>
        <begin position="1"/>
        <end position="19"/>
    </location>
</feature>
<dbReference type="EMBL" id="HG739181">
    <property type="protein sequence ID" value="CDP15273.1"/>
    <property type="molecule type" value="Genomic_DNA"/>
</dbReference>
<dbReference type="InParanoid" id="A0A068V5Y6"/>
<comment type="similarity">
    <text evidence="2">Belongs to the pectinesterase family.</text>
</comment>
<name>A0A068V5Y6_COFCA</name>
<feature type="domain" description="Pectinesterase catalytic" evidence="8">
    <location>
        <begin position="15"/>
        <end position="107"/>
    </location>
</feature>
<dbReference type="PANTHER" id="PTHR31321:SF73">
    <property type="entry name" value="PECTINESTERASE 14-RELATED"/>
    <property type="match status" value="1"/>
</dbReference>
<dbReference type="PhylomeDB" id="A0A068V5Y6"/>
<evidence type="ECO:0000256" key="2">
    <source>
        <dbReference type="ARBA" id="ARBA00008891"/>
    </source>
</evidence>
<feature type="chain" id="PRO_5011109376" description="pectinesterase" evidence="7">
    <location>
        <begin position="20"/>
        <end position="111"/>
    </location>
</feature>
<evidence type="ECO:0000256" key="7">
    <source>
        <dbReference type="SAM" id="SignalP"/>
    </source>
</evidence>
<keyword evidence="5" id="KW-0063">Aspartyl esterase</keyword>
<evidence type="ECO:0000256" key="1">
    <source>
        <dbReference type="ARBA" id="ARBA00005184"/>
    </source>
</evidence>
<dbReference type="UniPathway" id="UPA00545">
    <property type="reaction ID" value="UER00823"/>
</dbReference>
<comment type="catalytic activity">
    <reaction evidence="6">
        <text>[(1-&gt;4)-alpha-D-galacturonosyl methyl ester](n) + n H2O = [(1-&gt;4)-alpha-D-galacturonosyl](n) + n methanol + n H(+)</text>
        <dbReference type="Rhea" id="RHEA:22380"/>
        <dbReference type="Rhea" id="RHEA-COMP:14570"/>
        <dbReference type="Rhea" id="RHEA-COMP:14573"/>
        <dbReference type="ChEBI" id="CHEBI:15377"/>
        <dbReference type="ChEBI" id="CHEBI:15378"/>
        <dbReference type="ChEBI" id="CHEBI:17790"/>
        <dbReference type="ChEBI" id="CHEBI:140522"/>
        <dbReference type="ChEBI" id="CHEBI:140523"/>
        <dbReference type="EC" id="3.1.1.11"/>
    </reaction>
</comment>
<dbReference type="SUPFAM" id="SSF51126">
    <property type="entry name" value="Pectin lyase-like"/>
    <property type="match status" value="1"/>
</dbReference>